<dbReference type="PANTHER" id="PTHR43681">
    <property type="entry name" value="TRANSMEMBRANE GTPASE FZO"/>
    <property type="match status" value="1"/>
</dbReference>
<accession>A0A6P2IF79</accession>
<reference evidence="3 4" key="1">
    <citation type="submission" date="2019-09" db="EMBL/GenBank/DDBJ databases">
        <authorList>
            <person name="Depoorter E."/>
        </authorList>
    </citation>
    <scope>NUCLEOTIDE SEQUENCE [LARGE SCALE GENOMIC DNA]</scope>
    <source>
        <strain evidence="3">LMG 26883</strain>
    </source>
</reference>
<dbReference type="RefSeq" id="WP_174901747.1">
    <property type="nucleotide sequence ID" value="NZ_CABVPP010000005.1"/>
</dbReference>
<dbReference type="GO" id="GO:0016787">
    <property type="term" value="F:hydrolase activity"/>
    <property type="evidence" value="ECO:0007669"/>
    <property type="project" value="UniProtKB-KW"/>
</dbReference>
<evidence type="ECO:0000259" key="2">
    <source>
        <dbReference type="Pfam" id="PF00350"/>
    </source>
</evidence>
<dbReference type="AlphaFoldDB" id="A0A6P2IF79"/>
<evidence type="ECO:0000256" key="1">
    <source>
        <dbReference type="SAM" id="MobiDB-lite"/>
    </source>
</evidence>
<dbReference type="PANTHER" id="PTHR43681:SF1">
    <property type="entry name" value="SARCALUMENIN"/>
    <property type="match status" value="1"/>
</dbReference>
<dbReference type="EMBL" id="CABVPP010000005">
    <property type="protein sequence ID" value="VWB29522.1"/>
    <property type="molecule type" value="Genomic_DNA"/>
</dbReference>
<name>A0A6P2IF79_9BURK</name>
<dbReference type="Gene3D" id="3.40.50.300">
    <property type="entry name" value="P-loop containing nucleotide triphosphate hydrolases"/>
    <property type="match status" value="1"/>
</dbReference>
<dbReference type="Proteomes" id="UP000494162">
    <property type="component" value="Unassembled WGS sequence"/>
</dbReference>
<feature type="region of interest" description="Disordered" evidence="1">
    <location>
        <begin position="163"/>
        <end position="182"/>
    </location>
</feature>
<sequence length="705" mass="76927">MATDDRHGTFPPAYAKRITDAFAQVDACLSDALHYLDPVSRASPFPTRIADGVPVQYQRLIGEFDELRAVMRTIADRHGISPTAPTASAVECCRFRISEAMVAIAQLDPRIESGMPASINPGLSDDLEDDACRLVDHMMSSLAILQSALSDNADDVTLRTSHADAAPDTRQPTPAPDEPSPLLGELERITVSHGLGDLHRRTLDFARHHTCGDIVVGLFGAVGTGKSSLINSLLGDALLPVAALPTTVVPVEIRHGASTRANVAFATDRPETIGRARVAEFVDTHFNADNYRGVTRIVLQSPASLLASGVTLIDTPGLDWDASGAQERAAWPLPWCDIAIVLLSASAPITLREATLVRELGSRGARVIVLVTKIDLVGADDRWRIYDHVVAGLWRSTNLEVPVYLLSIRENDPPWHRAWADGPLADALAQCREQRATLRQRQLGTLRRDILDALQIRLLWHSPSAQSDTRIVEAIDELTASRNMIAVAFDSAESIGHARRHPEPVLAALRTEIAHNVAALWSETRDTSFDATRLIELATQAHARSICGSTTRTIESLHACVDIALHRAAESLGLPKLAPAVRTSCTAPVFTWERELPTTLFPCAITGRLFGRPGFQWSVYKRLPESTAMQIVQRSLVSYFDALSEWKCSALMSLARMLDEQIESLQRVRHGADAPAKSTAEQLRDDINRLRSSELNGSSGDRAST</sequence>
<evidence type="ECO:0000313" key="4">
    <source>
        <dbReference type="Proteomes" id="UP000494162"/>
    </source>
</evidence>
<protein>
    <submittedName>
        <fullName evidence="3">Bacterial dynamin-like protein</fullName>
        <ecNumber evidence="3">3.6.5.5</ecNumber>
    </submittedName>
</protein>
<dbReference type="InterPro" id="IPR051943">
    <property type="entry name" value="TRAFAC_Dynamin-like_GTPase"/>
</dbReference>
<dbReference type="EC" id="3.6.5.5" evidence="3"/>
<dbReference type="SUPFAM" id="SSF52540">
    <property type="entry name" value="P-loop containing nucleoside triphosphate hydrolases"/>
    <property type="match status" value="1"/>
</dbReference>
<feature type="domain" description="Dynamin N-terminal" evidence="2">
    <location>
        <begin position="216"/>
        <end position="374"/>
    </location>
</feature>
<organism evidence="3 4">
    <name type="scientific">Burkholderia pseudomultivorans</name>
    <dbReference type="NCBI Taxonomy" id="1207504"/>
    <lineage>
        <taxon>Bacteria</taxon>
        <taxon>Pseudomonadati</taxon>
        <taxon>Pseudomonadota</taxon>
        <taxon>Betaproteobacteria</taxon>
        <taxon>Burkholderiales</taxon>
        <taxon>Burkholderiaceae</taxon>
        <taxon>Burkholderia</taxon>
        <taxon>Burkholderia cepacia complex</taxon>
    </lineage>
</organism>
<proteinExistence type="predicted"/>
<evidence type="ECO:0000313" key="3">
    <source>
        <dbReference type="EMBL" id="VWB29522.1"/>
    </source>
</evidence>
<keyword evidence="3" id="KW-0378">Hydrolase</keyword>
<dbReference type="Pfam" id="PF00350">
    <property type="entry name" value="Dynamin_N"/>
    <property type="match status" value="1"/>
</dbReference>
<dbReference type="GeneID" id="93168296"/>
<dbReference type="InterPro" id="IPR027417">
    <property type="entry name" value="P-loop_NTPase"/>
</dbReference>
<dbReference type="InterPro" id="IPR045063">
    <property type="entry name" value="Dynamin_N"/>
</dbReference>
<gene>
    <name evidence="3" type="ORF">BPS26883_01271</name>
</gene>